<reference evidence="9" key="1">
    <citation type="submission" date="2022-11" db="UniProtKB">
        <authorList>
            <consortium name="WormBaseParasite"/>
        </authorList>
    </citation>
    <scope>IDENTIFICATION</scope>
</reference>
<protein>
    <submittedName>
        <fullName evidence="9">Globin family profile domain-containing protein</fullName>
    </submittedName>
</protein>
<dbReference type="WBParaSite" id="nRc.2.0.1.t25386-RA">
    <property type="protein sequence ID" value="nRc.2.0.1.t25386-RA"/>
    <property type="gene ID" value="nRc.2.0.1.g25386"/>
</dbReference>
<evidence type="ECO:0000259" key="7">
    <source>
        <dbReference type="PROSITE" id="PS01033"/>
    </source>
</evidence>
<keyword evidence="1 6" id="KW-0813">Transport</keyword>
<evidence type="ECO:0000313" key="8">
    <source>
        <dbReference type="Proteomes" id="UP000887565"/>
    </source>
</evidence>
<feature type="domain" description="Globin" evidence="7">
    <location>
        <begin position="4"/>
        <end position="125"/>
    </location>
</feature>
<sequence length="125" mass="14337">MVSPLTQFQKNLLREAWQRISKKGTSSIGTQIVRRMFNADQSLKRVFHHVTVIEGVFSFGLAPNQASQHHSEMFTDILSEAIENLDDLSVIIPKLNEYGARHAPYRGYGFKAEFWVTPNFYSIFS</sequence>
<dbReference type="Pfam" id="PF00042">
    <property type="entry name" value="Globin"/>
    <property type="match status" value="1"/>
</dbReference>
<evidence type="ECO:0000256" key="3">
    <source>
        <dbReference type="ARBA" id="ARBA00022621"/>
    </source>
</evidence>
<keyword evidence="8" id="KW-1185">Reference proteome</keyword>
<accession>A0A915JFW1</accession>
<dbReference type="InterPro" id="IPR044399">
    <property type="entry name" value="Mb-like_M"/>
</dbReference>
<dbReference type="Proteomes" id="UP000887565">
    <property type="component" value="Unplaced"/>
</dbReference>
<evidence type="ECO:0000313" key="9">
    <source>
        <dbReference type="WBParaSite" id="nRc.2.0.1.t25386-RA"/>
    </source>
</evidence>
<dbReference type="AlphaFoldDB" id="A0A915JFW1"/>
<dbReference type="GO" id="GO:0005344">
    <property type="term" value="F:oxygen carrier activity"/>
    <property type="evidence" value="ECO:0007669"/>
    <property type="project" value="UniProtKB-KW"/>
</dbReference>
<dbReference type="PANTHER" id="PTHR46458:SF1">
    <property type="entry name" value="GEO09476P1"/>
    <property type="match status" value="1"/>
</dbReference>
<dbReference type="InterPro" id="IPR009050">
    <property type="entry name" value="Globin-like_sf"/>
</dbReference>
<evidence type="ECO:0000256" key="1">
    <source>
        <dbReference type="ARBA" id="ARBA00022448"/>
    </source>
</evidence>
<keyword evidence="4" id="KW-0479">Metal-binding</keyword>
<keyword evidence="3 6" id="KW-0561">Oxygen transport</keyword>
<dbReference type="GO" id="GO:0020037">
    <property type="term" value="F:heme binding"/>
    <property type="evidence" value="ECO:0007669"/>
    <property type="project" value="InterPro"/>
</dbReference>
<dbReference type="InterPro" id="IPR012292">
    <property type="entry name" value="Globin/Proto"/>
</dbReference>
<evidence type="ECO:0000256" key="2">
    <source>
        <dbReference type="ARBA" id="ARBA00022617"/>
    </source>
</evidence>
<evidence type="ECO:0000256" key="5">
    <source>
        <dbReference type="ARBA" id="ARBA00023004"/>
    </source>
</evidence>
<dbReference type="InterPro" id="IPR000971">
    <property type="entry name" value="Globin"/>
</dbReference>
<proteinExistence type="inferred from homology"/>
<keyword evidence="2 6" id="KW-0349">Heme</keyword>
<dbReference type="Gene3D" id="1.10.490.10">
    <property type="entry name" value="Globins"/>
    <property type="match status" value="1"/>
</dbReference>
<dbReference type="GO" id="GO:0046872">
    <property type="term" value="F:metal ion binding"/>
    <property type="evidence" value="ECO:0007669"/>
    <property type="project" value="UniProtKB-KW"/>
</dbReference>
<evidence type="ECO:0000256" key="6">
    <source>
        <dbReference type="RuleBase" id="RU000356"/>
    </source>
</evidence>
<evidence type="ECO:0000256" key="4">
    <source>
        <dbReference type="ARBA" id="ARBA00022723"/>
    </source>
</evidence>
<dbReference type="PROSITE" id="PS01033">
    <property type="entry name" value="GLOBIN"/>
    <property type="match status" value="1"/>
</dbReference>
<dbReference type="PANTHER" id="PTHR46458">
    <property type="entry name" value="BLR2807 PROTEIN"/>
    <property type="match status" value="1"/>
</dbReference>
<dbReference type="SUPFAM" id="SSF46458">
    <property type="entry name" value="Globin-like"/>
    <property type="match status" value="1"/>
</dbReference>
<dbReference type="InterPro" id="IPR050532">
    <property type="entry name" value="Globin-like_OT"/>
</dbReference>
<dbReference type="CDD" id="cd01040">
    <property type="entry name" value="Mb-like"/>
    <property type="match status" value="1"/>
</dbReference>
<comment type="similarity">
    <text evidence="6">Belongs to the globin family.</text>
</comment>
<organism evidence="8 9">
    <name type="scientific">Romanomermis culicivorax</name>
    <name type="common">Nematode worm</name>
    <dbReference type="NCBI Taxonomy" id="13658"/>
    <lineage>
        <taxon>Eukaryota</taxon>
        <taxon>Metazoa</taxon>
        <taxon>Ecdysozoa</taxon>
        <taxon>Nematoda</taxon>
        <taxon>Enoplea</taxon>
        <taxon>Dorylaimia</taxon>
        <taxon>Mermithida</taxon>
        <taxon>Mermithoidea</taxon>
        <taxon>Mermithidae</taxon>
        <taxon>Romanomermis</taxon>
    </lineage>
</organism>
<dbReference type="GO" id="GO:0019825">
    <property type="term" value="F:oxygen binding"/>
    <property type="evidence" value="ECO:0007669"/>
    <property type="project" value="InterPro"/>
</dbReference>
<name>A0A915JFW1_ROMCU</name>
<keyword evidence="5" id="KW-0408">Iron</keyword>